<proteinExistence type="predicted"/>
<dbReference type="InParanoid" id="A0A165PMF3"/>
<dbReference type="Proteomes" id="UP000076761">
    <property type="component" value="Unassembled WGS sequence"/>
</dbReference>
<feature type="non-terminal residue" evidence="1">
    <location>
        <position position="1"/>
    </location>
</feature>
<organism evidence="1 2">
    <name type="scientific">Neolentinus lepideus HHB14362 ss-1</name>
    <dbReference type="NCBI Taxonomy" id="1314782"/>
    <lineage>
        <taxon>Eukaryota</taxon>
        <taxon>Fungi</taxon>
        <taxon>Dikarya</taxon>
        <taxon>Basidiomycota</taxon>
        <taxon>Agaricomycotina</taxon>
        <taxon>Agaricomycetes</taxon>
        <taxon>Gloeophyllales</taxon>
        <taxon>Gloeophyllaceae</taxon>
        <taxon>Neolentinus</taxon>
    </lineage>
</organism>
<dbReference type="AlphaFoldDB" id="A0A165PMF3"/>
<sequence>ILLVPDDVRITSGMLKFNAELKCEHGFLASKQLTRKAVLPFHTAVKFKLFGQLMHNNPFFNQVSGEPLWKEAVKVWNQLAESENGISYKLIEHLKTYYSTWKTRLNAKYTLMQTADVWGNLDKMLQDPSRLLQAP</sequence>
<dbReference type="OrthoDB" id="1920326at2759"/>
<dbReference type="STRING" id="1314782.A0A165PMF3"/>
<reference evidence="1 2" key="1">
    <citation type="journal article" date="2016" name="Mol. Biol. Evol.">
        <title>Comparative Genomics of Early-Diverging Mushroom-Forming Fungi Provides Insights into the Origins of Lignocellulose Decay Capabilities.</title>
        <authorList>
            <person name="Nagy L.G."/>
            <person name="Riley R."/>
            <person name="Tritt A."/>
            <person name="Adam C."/>
            <person name="Daum C."/>
            <person name="Floudas D."/>
            <person name="Sun H."/>
            <person name="Yadav J.S."/>
            <person name="Pangilinan J."/>
            <person name="Larsson K.H."/>
            <person name="Matsuura K."/>
            <person name="Barry K."/>
            <person name="Labutti K."/>
            <person name="Kuo R."/>
            <person name="Ohm R.A."/>
            <person name="Bhattacharya S.S."/>
            <person name="Shirouzu T."/>
            <person name="Yoshinaga Y."/>
            <person name="Martin F.M."/>
            <person name="Grigoriev I.V."/>
            <person name="Hibbett D.S."/>
        </authorList>
    </citation>
    <scope>NUCLEOTIDE SEQUENCE [LARGE SCALE GENOMIC DNA]</scope>
    <source>
        <strain evidence="1 2">HHB14362 ss-1</strain>
    </source>
</reference>
<keyword evidence="2" id="KW-1185">Reference proteome</keyword>
<name>A0A165PMF3_9AGAM</name>
<protein>
    <submittedName>
        <fullName evidence="1">Uncharacterized protein</fullName>
    </submittedName>
</protein>
<gene>
    <name evidence="1" type="ORF">NEOLEDRAFT_1032610</name>
</gene>
<feature type="non-terminal residue" evidence="1">
    <location>
        <position position="135"/>
    </location>
</feature>
<evidence type="ECO:0000313" key="1">
    <source>
        <dbReference type="EMBL" id="KZT21248.1"/>
    </source>
</evidence>
<dbReference type="EMBL" id="KV425609">
    <property type="protein sequence ID" value="KZT21248.1"/>
    <property type="molecule type" value="Genomic_DNA"/>
</dbReference>
<accession>A0A165PMF3</accession>
<evidence type="ECO:0000313" key="2">
    <source>
        <dbReference type="Proteomes" id="UP000076761"/>
    </source>
</evidence>